<dbReference type="FunFam" id="1.10.3060.10:FF:000003">
    <property type="entry name" value="Protein translocase subunit SecA"/>
    <property type="match status" value="1"/>
</dbReference>
<feature type="compositionally biased region" description="Basic and acidic residues" evidence="17">
    <location>
        <begin position="836"/>
        <end position="850"/>
    </location>
</feature>
<evidence type="ECO:0000256" key="11">
    <source>
        <dbReference type="ARBA" id="ARBA00022927"/>
    </source>
</evidence>
<evidence type="ECO:0000259" key="20">
    <source>
        <dbReference type="PROSITE" id="PS51196"/>
    </source>
</evidence>
<sequence length="906" mass="102843">MLGTIVKKIIGTKNDRELKRMAKLVEAIGSHGEALANLTDGELQHKTTEFRDAFQQGRTLDELLPEAFAVVREASTRVMGMRHFDVQMMGGISLHEGRISEMRTGEGKTLTATLPAYLNALSGHGVHVVTVNDYLAERDANWMRPLYEFLGLSVGVILSQQPSEQKRVAYNSDITYGTNNEYGFDYLRDNMAFRLEDRVQRGLNYAIVDEVDSILIDEARTPLIISGPASDSSELYMAINKLMPNLKGQTEEDEGDYFVDEKQRQVELTEDGHQKIESLLVSNGLLEEGESLYAAHNLALLHHVHAALKAHALFHVDRDYIVQGGQIVIVDEHTGRTMPGRRWSEGIHQAIEAKEGVNIQQENQTLASTTFQNYFRLYNKLSGMTGTADTEALEFRQIYGMDVVVIPTNRPMVRVDANDLVYLSLQEKFDAIVDEIRKAVDKGAPVLVGTATIEASEYLSKRLKQDKIHHEVLNAKFHQREAQIIAQAGRPGAVTIATNMAGRGTDIMLGGNPEEQIKHMDEPSEAQAEKIRAEWQANHDKVMEAGGLHIIGTERHESRRIDNQLRGRAGRQGDPGYTRFFLSMEDDLMRIFASDRIRGMMRSLGLENGEAIEHRWVTRAIENAQRKVEGRNFDIRKNLLEYDDVANDQRQVIYSQRDQILETADLTNSVKGIRYDVLQEVVHNYMAPGSVEDQWDIPGLEKILEAEFQSNAPVGQWLNEDNQLHIDGVVEKLVESLEQDYERKEAEIGVEDLRRIEKHLMLQILDRHWKEHLASMDHLRQGIHLRGYAQKNPKQEYKKEAFELFQTLLNQIQHELIRVLHSFQVRRDDELERLEQQRQEEAQRQAEKMKMQAVAEPGTDGTAGASGEREGQQPKTVVRDGRKVGRNEPCPCGSGKKYKQCHGKIE</sequence>
<evidence type="ECO:0000256" key="16">
    <source>
        <dbReference type="RuleBase" id="RU003874"/>
    </source>
</evidence>
<evidence type="ECO:0000259" key="19">
    <source>
        <dbReference type="PROSITE" id="PS51194"/>
    </source>
</evidence>
<dbReference type="CDD" id="cd17928">
    <property type="entry name" value="DEXDc_SecA"/>
    <property type="match status" value="1"/>
</dbReference>
<evidence type="ECO:0000256" key="12">
    <source>
        <dbReference type="ARBA" id="ARBA00022967"/>
    </source>
</evidence>
<keyword evidence="14 15" id="KW-0472">Membrane</keyword>
<dbReference type="SMART" id="SM00958">
    <property type="entry name" value="SecA_PP_bind"/>
    <property type="match status" value="1"/>
</dbReference>
<evidence type="ECO:0000256" key="13">
    <source>
        <dbReference type="ARBA" id="ARBA00023010"/>
    </source>
</evidence>
<dbReference type="InterPro" id="IPR020937">
    <property type="entry name" value="SecA_CS"/>
</dbReference>
<keyword evidence="10 15" id="KW-0067">ATP-binding</keyword>
<dbReference type="EMBL" id="QYYA01000004">
    <property type="protein sequence ID" value="RJG16795.1"/>
    <property type="molecule type" value="Genomic_DNA"/>
</dbReference>
<comment type="subunit">
    <text evidence="15">Monomer and homodimer. Part of the essential Sec protein translocation apparatus which comprises SecA, SecYEG and auxiliary proteins SecDF-YajC and YidC.</text>
</comment>
<dbReference type="EC" id="7.4.2.8" evidence="15"/>
<reference evidence="21 22" key="1">
    <citation type="submission" date="2018-09" db="EMBL/GenBank/DDBJ databases">
        <title>Alcanivorax profundi sp. nov., isolated from 1000 m-depth seawater of the Mariana Trench.</title>
        <authorList>
            <person name="Liu J."/>
        </authorList>
    </citation>
    <scope>NUCLEOTIDE SEQUENCE [LARGE SCALE GENOMIC DNA]</scope>
    <source>
        <strain evidence="21 22">MTEO17</strain>
    </source>
</reference>
<dbReference type="CDD" id="cd18803">
    <property type="entry name" value="SF2_C_secA"/>
    <property type="match status" value="1"/>
</dbReference>
<dbReference type="InterPro" id="IPR011116">
    <property type="entry name" value="SecA_Wing/Scaffold"/>
</dbReference>
<feature type="domain" description="SecA family profile" evidence="20">
    <location>
        <begin position="3"/>
        <end position="613"/>
    </location>
</feature>
<evidence type="ECO:0000313" key="22">
    <source>
        <dbReference type="Proteomes" id="UP000283734"/>
    </source>
</evidence>
<dbReference type="PANTHER" id="PTHR30612:SF0">
    <property type="entry name" value="CHLOROPLAST PROTEIN-TRANSPORTING ATPASE"/>
    <property type="match status" value="1"/>
</dbReference>
<dbReference type="NCBIfam" id="TIGR00963">
    <property type="entry name" value="secA"/>
    <property type="match status" value="1"/>
</dbReference>
<accession>A0A418XVM5</accession>
<feature type="domain" description="Helicase ATP-binding" evidence="18">
    <location>
        <begin position="89"/>
        <end position="247"/>
    </location>
</feature>
<dbReference type="SUPFAM" id="SSF52540">
    <property type="entry name" value="P-loop containing nucleoside triphosphate hydrolases"/>
    <property type="match status" value="2"/>
</dbReference>
<dbReference type="SMART" id="SM00957">
    <property type="entry name" value="SecA_DEAD"/>
    <property type="match status" value="1"/>
</dbReference>
<dbReference type="InterPro" id="IPR014001">
    <property type="entry name" value="Helicase_ATP-bd"/>
</dbReference>
<dbReference type="InterPro" id="IPR036670">
    <property type="entry name" value="SecA_X-link_sf"/>
</dbReference>
<evidence type="ECO:0000256" key="5">
    <source>
        <dbReference type="ARBA" id="ARBA00022490"/>
    </source>
</evidence>
<dbReference type="PANTHER" id="PTHR30612">
    <property type="entry name" value="SECA INNER MEMBRANE COMPONENT OF SEC PROTEIN SECRETION SYSTEM"/>
    <property type="match status" value="1"/>
</dbReference>
<dbReference type="Pfam" id="PF01043">
    <property type="entry name" value="SecA_PP_bind"/>
    <property type="match status" value="1"/>
</dbReference>
<comment type="function">
    <text evidence="15">Part of the Sec protein translocase complex. Interacts with the SecYEG preprotein conducting channel. Has a central role in coupling the hydrolysis of ATP to the transfer of proteins into and across the cell membrane, serving both as a receptor for the preprotein-SecB complex and as an ATP-driven molecular motor driving the stepwise translocation of polypeptide chains across the membrane.</text>
</comment>
<dbReference type="Pfam" id="PF02810">
    <property type="entry name" value="SEC-C"/>
    <property type="match status" value="1"/>
</dbReference>
<evidence type="ECO:0000259" key="18">
    <source>
        <dbReference type="PROSITE" id="PS51192"/>
    </source>
</evidence>
<organism evidence="21 22">
    <name type="scientific">Alcanivorax profundi</name>
    <dbReference type="NCBI Taxonomy" id="2338368"/>
    <lineage>
        <taxon>Bacteria</taxon>
        <taxon>Pseudomonadati</taxon>
        <taxon>Pseudomonadota</taxon>
        <taxon>Gammaproteobacteria</taxon>
        <taxon>Oceanospirillales</taxon>
        <taxon>Alcanivoracaceae</taxon>
        <taxon>Alcanivorax</taxon>
    </lineage>
</organism>
<dbReference type="Proteomes" id="UP000283734">
    <property type="component" value="Unassembled WGS sequence"/>
</dbReference>
<proteinExistence type="inferred from homology"/>
<evidence type="ECO:0000256" key="2">
    <source>
        <dbReference type="ARBA" id="ARBA00007650"/>
    </source>
</evidence>
<keyword evidence="7" id="KW-0479">Metal-binding</keyword>
<dbReference type="RefSeq" id="WP_022984997.1">
    <property type="nucleotide sequence ID" value="NZ_QYYA01000004.1"/>
</dbReference>
<dbReference type="GO" id="GO:0046872">
    <property type="term" value="F:metal ion binding"/>
    <property type="evidence" value="ECO:0007669"/>
    <property type="project" value="UniProtKB-KW"/>
</dbReference>
<evidence type="ECO:0000313" key="21">
    <source>
        <dbReference type="EMBL" id="RJG16795.1"/>
    </source>
</evidence>
<feature type="domain" description="Helicase C-terminal" evidence="19">
    <location>
        <begin position="428"/>
        <end position="629"/>
    </location>
</feature>
<keyword evidence="11 15" id="KW-0653">Protein transport</keyword>
<comment type="similarity">
    <text evidence="2 15 16">Belongs to the SecA family.</text>
</comment>
<evidence type="ECO:0000256" key="8">
    <source>
        <dbReference type="ARBA" id="ARBA00022741"/>
    </source>
</evidence>
<dbReference type="PROSITE" id="PS01312">
    <property type="entry name" value="SECA"/>
    <property type="match status" value="1"/>
</dbReference>
<keyword evidence="22" id="KW-1185">Reference proteome</keyword>
<dbReference type="Pfam" id="PF21090">
    <property type="entry name" value="P-loop_SecA"/>
    <property type="match status" value="1"/>
</dbReference>
<keyword evidence="5 15" id="KW-0963">Cytoplasm</keyword>
<dbReference type="InterPro" id="IPR000185">
    <property type="entry name" value="SecA"/>
</dbReference>
<feature type="compositionally biased region" description="Basic residues" evidence="17">
    <location>
        <begin position="896"/>
        <end position="906"/>
    </location>
</feature>
<dbReference type="InterPro" id="IPR027417">
    <property type="entry name" value="P-loop_NTPase"/>
</dbReference>
<keyword evidence="8 15" id="KW-0547">Nucleotide-binding</keyword>
<evidence type="ECO:0000256" key="14">
    <source>
        <dbReference type="ARBA" id="ARBA00023136"/>
    </source>
</evidence>
<evidence type="ECO:0000256" key="15">
    <source>
        <dbReference type="HAMAP-Rule" id="MF_01382"/>
    </source>
</evidence>
<dbReference type="AlphaFoldDB" id="A0A418XVM5"/>
<evidence type="ECO:0000256" key="1">
    <source>
        <dbReference type="ARBA" id="ARBA00001947"/>
    </source>
</evidence>
<comment type="cofactor">
    <cofactor evidence="1">
        <name>Zn(2+)</name>
        <dbReference type="ChEBI" id="CHEBI:29105"/>
    </cofactor>
</comment>
<dbReference type="PRINTS" id="PR00906">
    <property type="entry name" value="SECA"/>
</dbReference>
<comment type="caution">
    <text evidence="21">The sequence shown here is derived from an EMBL/GenBank/DDBJ whole genome shotgun (WGS) entry which is preliminary data.</text>
</comment>
<evidence type="ECO:0000256" key="6">
    <source>
        <dbReference type="ARBA" id="ARBA00022519"/>
    </source>
</evidence>
<dbReference type="OrthoDB" id="9805579at2"/>
<keyword evidence="6" id="KW-0997">Cell inner membrane</keyword>
<dbReference type="FunFam" id="3.40.50.300:FF:000113">
    <property type="entry name" value="Preprotein translocase subunit SecA"/>
    <property type="match status" value="1"/>
</dbReference>
<feature type="binding site" evidence="15">
    <location>
        <position position="506"/>
    </location>
    <ligand>
        <name>ATP</name>
        <dbReference type="ChEBI" id="CHEBI:30616"/>
    </ligand>
</feature>
<keyword evidence="3 15" id="KW-0813">Transport</keyword>
<dbReference type="PROSITE" id="PS51194">
    <property type="entry name" value="HELICASE_CTER"/>
    <property type="match status" value="1"/>
</dbReference>
<dbReference type="FunFam" id="3.90.1440.10:FF:000001">
    <property type="entry name" value="Preprotein translocase subunit SecA"/>
    <property type="match status" value="1"/>
</dbReference>
<dbReference type="InterPro" id="IPR036266">
    <property type="entry name" value="SecA_Wing/Scaffold_sf"/>
</dbReference>
<dbReference type="Gene3D" id="3.40.50.300">
    <property type="entry name" value="P-loop containing nucleotide triphosphate hydrolases"/>
    <property type="match status" value="2"/>
</dbReference>
<dbReference type="GO" id="GO:0006605">
    <property type="term" value="P:protein targeting"/>
    <property type="evidence" value="ECO:0007669"/>
    <property type="project" value="UniProtKB-UniRule"/>
</dbReference>
<name>A0A418XVM5_9GAMM</name>
<feature type="binding site" evidence="15">
    <location>
        <begin position="105"/>
        <end position="109"/>
    </location>
    <ligand>
        <name>ATP</name>
        <dbReference type="ChEBI" id="CHEBI:30616"/>
    </ligand>
</feature>
<dbReference type="GO" id="GO:0005524">
    <property type="term" value="F:ATP binding"/>
    <property type="evidence" value="ECO:0007669"/>
    <property type="project" value="UniProtKB-UniRule"/>
</dbReference>
<comment type="subcellular location">
    <subcellularLocation>
        <location evidence="15">Cell membrane</location>
        <topology evidence="15">Peripheral membrane protein</topology>
        <orientation evidence="15">Cytoplasmic side</orientation>
    </subcellularLocation>
    <subcellularLocation>
        <location evidence="15">Cytoplasm</location>
    </subcellularLocation>
    <text evidence="15">Distribution is 50-50.</text>
</comment>
<dbReference type="PROSITE" id="PS51196">
    <property type="entry name" value="SECA_MOTOR_DEAD"/>
    <property type="match status" value="1"/>
</dbReference>
<evidence type="ECO:0000256" key="9">
    <source>
        <dbReference type="ARBA" id="ARBA00022833"/>
    </source>
</evidence>
<dbReference type="Pfam" id="PF07516">
    <property type="entry name" value="SecA_SW"/>
    <property type="match status" value="1"/>
</dbReference>
<dbReference type="GO" id="GO:0005886">
    <property type="term" value="C:plasma membrane"/>
    <property type="evidence" value="ECO:0007669"/>
    <property type="project" value="UniProtKB-SubCell"/>
</dbReference>
<evidence type="ECO:0000256" key="17">
    <source>
        <dbReference type="SAM" id="MobiDB-lite"/>
    </source>
</evidence>
<evidence type="ECO:0000256" key="4">
    <source>
        <dbReference type="ARBA" id="ARBA00022475"/>
    </source>
</evidence>
<protein>
    <recommendedName>
        <fullName evidence="15 16">Protein translocase subunit SecA</fullName>
        <ecNumber evidence="15">7.4.2.8</ecNumber>
    </recommendedName>
</protein>
<feature type="binding site" evidence="15">
    <location>
        <position position="87"/>
    </location>
    <ligand>
        <name>ATP</name>
        <dbReference type="ChEBI" id="CHEBI:30616"/>
    </ligand>
</feature>
<feature type="compositionally biased region" description="Basic and acidic residues" evidence="17">
    <location>
        <begin position="867"/>
        <end position="886"/>
    </location>
</feature>
<dbReference type="GO" id="GO:0017038">
    <property type="term" value="P:protein import"/>
    <property type="evidence" value="ECO:0007669"/>
    <property type="project" value="InterPro"/>
</dbReference>
<dbReference type="InterPro" id="IPR004027">
    <property type="entry name" value="SEC_C_motif"/>
</dbReference>
<dbReference type="InterPro" id="IPR014018">
    <property type="entry name" value="SecA_motor_DEAD"/>
</dbReference>
<dbReference type="HAMAP" id="MF_01382">
    <property type="entry name" value="SecA"/>
    <property type="match status" value="1"/>
</dbReference>
<dbReference type="Gene3D" id="1.10.3060.10">
    <property type="entry name" value="Helical scaffold and wing domains of SecA"/>
    <property type="match status" value="1"/>
</dbReference>
<keyword evidence="12 15" id="KW-1278">Translocase</keyword>
<dbReference type="GO" id="GO:0031522">
    <property type="term" value="C:cell envelope Sec protein transport complex"/>
    <property type="evidence" value="ECO:0007669"/>
    <property type="project" value="TreeGrafter"/>
</dbReference>
<comment type="catalytic activity">
    <reaction evidence="15">
        <text>ATP + H2O + cellular proteinSide 1 = ADP + phosphate + cellular proteinSide 2.</text>
        <dbReference type="EC" id="7.4.2.8"/>
    </reaction>
</comment>
<dbReference type="Pfam" id="PF07517">
    <property type="entry name" value="SecA_DEAD"/>
    <property type="match status" value="1"/>
</dbReference>
<dbReference type="GO" id="GO:0005829">
    <property type="term" value="C:cytosol"/>
    <property type="evidence" value="ECO:0007669"/>
    <property type="project" value="TreeGrafter"/>
</dbReference>
<keyword evidence="9" id="KW-0862">Zinc</keyword>
<evidence type="ECO:0000256" key="7">
    <source>
        <dbReference type="ARBA" id="ARBA00022723"/>
    </source>
</evidence>
<dbReference type="InterPro" id="IPR044722">
    <property type="entry name" value="SecA_SF2_C"/>
</dbReference>
<keyword evidence="13 15" id="KW-0811">Translocation</keyword>
<dbReference type="GO" id="GO:0008564">
    <property type="term" value="F:protein-exporting ATPase activity"/>
    <property type="evidence" value="ECO:0007669"/>
    <property type="project" value="UniProtKB-EC"/>
</dbReference>
<evidence type="ECO:0000256" key="3">
    <source>
        <dbReference type="ARBA" id="ARBA00022448"/>
    </source>
</evidence>
<gene>
    <name evidence="15 21" type="primary">secA</name>
    <name evidence="21" type="ORF">D4A39_13320</name>
</gene>
<evidence type="ECO:0000256" key="10">
    <source>
        <dbReference type="ARBA" id="ARBA00022840"/>
    </source>
</evidence>
<dbReference type="InterPro" id="IPR011130">
    <property type="entry name" value="SecA_preprotein_X-link_dom"/>
</dbReference>
<dbReference type="SUPFAM" id="SSF81886">
    <property type="entry name" value="Helical scaffold and wing domains of SecA"/>
    <property type="match status" value="1"/>
</dbReference>
<keyword evidence="4 15" id="KW-1003">Cell membrane</keyword>
<feature type="region of interest" description="Disordered" evidence="17">
    <location>
        <begin position="836"/>
        <end position="906"/>
    </location>
</feature>
<dbReference type="Gene3D" id="3.90.1440.10">
    <property type="entry name" value="SecA, preprotein cross-linking domain"/>
    <property type="match status" value="1"/>
</dbReference>
<dbReference type="FunFam" id="3.40.50.300:FF:000334">
    <property type="entry name" value="Protein translocase subunit SecA"/>
    <property type="match status" value="1"/>
</dbReference>
<dbReference type="InterPro" id="IPR001650">
    <property type="entry name" value="Helicase_C-like"/>
</dbReference>
<dbReference type="InterPro" id="IPR011115">
    <property type="entry name" value="SecA_DEAD"/>
</dbReference>
<dbReference type="PROSITE" id="PS51192">
    <property type="entry name" value="HELICASE_ATP_BIND_1"/>
    <property type="match status" value="1"/>
</dbReference>
<dbReference type="SUPFAM" id="SSF81767">
    <property type="entry name" value="Pre-protein crosslinking domain of SecA"/>
    <property type="match status" value="1"/>
</dbReference>
<dbReference type="GO" id="GO:0043952">
    <property type="term" value="P:protein transport by the Sec complex"/>
    <property type="evidence" value="ECO:0007669"/>
    <property type="project" value="UniProtKB-ARBA"/>
</dbReference>
<dbReference type="NCBIfam" id="NF009538">
    <property type="entry name" value="PRK12904.1"/>
    <property type="match status" value="1"/>
</dbReference>
<dbReference type="GO" id="GO:0065002">
    <property type="term" value="P:intracellular protein transmembrane transport"/>
    <property type="evidence" value="ECO:0007669"/>
    <property type="project" value="UniProtKB-UniRule"/>
</dbReference>